<keyword evidence="1" id="KW-0472">Membrane</keyword>
<keyword evidence="1" id="KW-1133">Transmembrane helix</keyword>
<dbReference type="Proteomes" id="UP000276953">
    <property type="component" value="Unassembled WGS sequence"/>
</dbReference>
<protein>
    <submittedName>
        <fullName evidence="2">Uncharacterized protein</fullName>
    </submittedName>
</protein>
<feature type="transmembrane region" description="Helical" evidence="1">
    <location>
        <begin position="50"/>
        <end position="73"/>
    </location>
</feature>
<accession>A0A3S0QVH4</accession>
<evidence type="ECO:0000313" key="2">
    <source>
        <dbReference type="EMBL" id="RTZ49352.1"/>
    </source>
</evidence>
<feature type="transmembrane region" description="Helical" evidence="1">
    <location>
        <begin position="79"/>
        <end position="96"/>
    </location>
</feature>
<feature type="transmembrane region" description="Helical" evidence="1">
    <location>
        <begin position="16"/>
        <end position="38"/>
    </location>
</feature>
<evidence type="ECO:0000256" key="1">
    <source>
        <dbReference type="SAM" id="Phobius"/>
    </source>
</evidence>
<name>A0A3S0QVH4_9FLAO</name>
<dbReference type="EMBL" id="RYFC01000001">
    <property type="protein sequence ID" value="RTZ49352.1"/>
    <property type="molecule type" value="Genomic_DNA"/>
</dbReference>
<organism evidence="2 3">
    <name type="scientific">Chryseobacterium arthrosphaerae</name>
    <dbReference type="NCBI Taxonomy" id="651561"/>
    <lineage>
        <taxon>Bacteria</taxon>
        <taxon>Pseudomonadati</taxon>
        <taxon>Bacteroidota</taxon>
        <taxon>Flavobacteriia</taxon>
        <taxon>Flavobacteriales</taxon>
        <taxon>Weeksellaceae</taxon>
        <taxon>Chryseobacterium group</taxon>
        <taxon>Chryseobacterium</taxon>
    </lineage>
</organism>
<reference evidence="2 3" key="1">
    <citation type="submission" date="2018-12" db="EMBL/GenBank/DDBJ databases">
        <title>Draft Genome Sequence of Chryseobacterium arthrosphaerae strain ED882-96 Isolated from the Blood of a Patient with Liver Cirrhosis in Taiwan.</title>
        <authorList>
            <person name="Lin J.-N."/>
            <person name="Lai C.-H."/>
            <person name="Yang C.-H."/>
            <person name="Huang Y.-H."/>
        </authorList>
    </citation>
    <scope>NUCLEOTIDE SEQUENCE [LARGE SCALE GENOMIC DNA]</scope>
    <source>
        <strain evidence="2 3">ED882-96</strain>
    </source>
</reference>
<gene>
    <name evidence="2" type="ORF">EJ377_01455</name>
</gene>
<keyword evidence="1" id="KW-0812">Transmembrane</keyword>
<evidence type="ECO:0000313" key="3">
    <source>
        <dbReference type="Proteomes" id="UP000276953"/>
    </source>
</evidence>
<sequence length="132" mass="14696">MYRGFGRILSGENSGLWLFSLCFLVPVIPVVSVAALMSETTGPGDILIRLSFIMPAYMIYYFFISTLIIIVSANSKSTSSALICLIGFWLLFIIVLPKGVQFAAQNLFPAPSGLLLKPIWKRYSEVRRQPQS</sequence>
<comment type="caution">
    <text evidence="2">The sequence shown here is derived from an EMBL/GenBank/DDBJ whole genome shotgun (WGS) entry which is preliminary data.</text>
</comment>
<proteinExistence type="predicted"/>
<dbReference type="AlphaFoldDB" id="A0A3S0QVH4"/>